<comment type="caution">
    <text evidence="11">The sequence shown here is derived from an EMBL/GenBank/DDBJ whole genome shotgun (WGS) entry which is preliminary data.</text>
</comment>
<dbReference type="EC" id="2.7.2.8" evidence="9"/>
<reference evidence="12" key="1">
    <citation type="journal article" date="2019" name="Int. J. Syst. Evol. Microbiol.">
        <title>The Global Catalogue of Microorganisms (GCM) 10K type strain sequencing project: providing services to taxonomists for standard genome sequencing and annotation.</title>
        <authorList>
            <consortium name="The Broad Institute Genomics Platform"/>
            <consortium name="The Broad Institute Genome Sequencing Center for Infectious Disease"/>
            <person name="Wu L."/>
            <person name="Ma J."/>
        </authorList>
    </citation>
    <scope>NUCLEOTIDE SEQUENCE [LARGE SCALE GENOMIC DNA]</scope>
    <source>
        <strain evidence="12">KCTC 52473</strain>
    </source>
</reference>
<dbReference type="HAMAP" id="MF_00082">
    <property type="entry name" value="ArgB"/>
    <property type="match status" value="1"/>
</dbReference>
<evidence type="ECO:0000256" key="7">
    <source>
        <dbReference type="ARBA" id="ARBA00022840"/>
    </source>
</evidence>
<dbReference type="Gene3D" id="3.40.1160.10">
    <property type="entry name" value="Acetylglutamate kinase-like"/>
    <property type="match status" value="1"/>
</dbReference>
<evidence type="ECO:0000256" key="2">
    <source>
        <dbReference type="ARBA" id="ARBA00022571"/>
    </source>
</evidence>
<dbReference type="PANTHER" id="PTHR23342:SF0">
    <property type="entry name" value="N-ACETYLGLUTAMATE SYNTHASE, MITOCHONDRIAL"/>
    <property type="match status" value="1"/>
</dbReference>
<comment type="pathway">
    <text evidence="1 9">Amino-acid biosynthesis; L-arginine biosynthesis; N(2)-acetyl-L-ornithine from L-glutamate: step 2/4.</text>
</comment>
<evidence type="ECO:0000256" key="1">
    <source>
        <dbReference type="ARBA" id="ARBA00004828"/>
    </source>
</evidence>
<sequence>MASQSTLAPIVIKVGGKFFEQLREHNSGSQQLLDAIHDMQLRGRQIVLVHGGGDQVQALMSELNRPSTKHEGLRVTPSSDMPVVAGVLAGTLNKQLVAEMKAKSIVAAGISLADGDIAVCSPLDEALGQVGTPDSGDKYLLSSLLNNNIVPVIASIGANETGDLFNVNADHAAIHVAKILSAELYFFSDVKGVLDANKNLVTELSHSLCDQMLADGVITDGMVVKVKASQEAANRLGKQIVIASWDNAKVLLIDGKAMGTAVLPTIKNATHS</sequence>
<dbReference type="PIRSF" id="PIRSF000728">
    <property type="entry name" value="NAGK"/>
    <property type="match status" value="1"/>
</dbReference>
<feature type="domain" description="Aspartate/glutamate/uridylate kinase" evidence="10">
    <location>
        <begin position="10"/>
        <end position="244"/>
    </location>
</feature>
<dbReference type="NCBIfam" id="TIGR00761">
    <property type="entry name" value="argB"/>
    <property type="match status" value="1"/>
</dbReference>
<organism evidence="11 12">
    <name type="scientific">Agaribacter flavus</name>
    <dbReference type="NCBI Taxonomy" id="1902781"/>
    <lineage>
        <taxon>Bacteria</taxon>
        <taxon>Pseudomonadati</taxon>
        <taxon>Pseudomonadota</taxon>
        <taxon>Gammaproteobacteria</taxon>
        <taxon>Alteromonadales</taxon>
        <taxon>Alteromonadaceae</taxon>
        <taxon>Agaribacter</taxon>
    </lineage>
</organism>
<keyword evidence="7 9" id="KW-0067">ATP-binding</keyword>
<evidence type="ECO:0000256" key="4">
    <source>
        <dbReference type="ARBA" id="ARBA00022679"/>
    </source>
</evidence>
<feature type="binding site" evidence="9">
    <location>
        <begin position="52"/>
        <end position="53"/>
    </location>
    <ligand>
        <name>substrate</name>
    </ligand>
</feature>
<feature type="site" description="Transition state stabilizer" evidence="9">
    <location>
        <position position="13"/>
    </location>
</feature>
<evidence type="ECO:0000259" key="10">
    <source>
        <dbReference type="Pfam" id="PF00696"/>
    </source>
</evidence>
<feature type="binding site" evidence="9">
    <location>
        <position position="166"/>
    </location>
    <ligand>
        <name>substrate</name>
    </ligand>
</feature>
<evidence type="ECO:0000256" key="9">
    <source>
        <dbReference type="HAMAP-Rule" id="MF_00082"/>
    </source>
</evidence>
<proteinExistence type="inferred from homology"/>
<dbReference type="InterPro" id="IPR001048">
    <property type="entry name" value="Asp/Glu/Uridylate_kinase"/>
</dbReference>
<keyword evidence="2 9" id="KW-0055">Arginine biosynthesis</keyword>
<dbReference type="PANTHER" id="PTHR23342">
    <property type="entry name" value="N-ACETYLGLUTAMATE SYNTHASE"/>
    <property type="match status" value="1"/>
</dbReference>
<keyword evidence="4 9" id="KW-0808">Transferase</keyword>
<evidence type="ECO:0000256" key="6">
    <source>
        <dbReference type="ARBA" id="ARBA00022777"/>
    </source>
</evidence>
<dbReference type="RefSeq" id="WP_376921077.1">
    <property type="nucleotide sequence ID" value="NZ_JBHRSW010000043.1"/>
</dbReference>
<feature type="binding site" evidence="9">
    <location>
        <position position="74"/>
    </location>
    <ligand>
        <name>substrate</name>
    </ligand>
</feature>
<feature type="site" description="Transition state stabilizer" evidence="9">
    <location>
        <position position="225"/>
    </location>
</feature>
<keyword evidence="9" id="KW-0963">Cytoplasm</keyword>
<dbReference type="SUPFAM" id="SSF53633">
    <property type="entry name" value="Carbamate kinase-like"/>
    <property type="match status" value="1"/>
</dbReference>
<evidence type="ECO:0000256" key="8">
    <source>
        <dbReference type="ARBA" id="ARBA00048141"/>
    </source>
</evidence>
<evidence type="ECO:0000256" key="3">
    <source>
        <dbReference type="ARBA" id="ARBA00022605"/>
    </source>
</evidence>
<comment type="similarity">
    <text evidence="9">Belongs to the acetylglutamate kinase family. ArgB subfamily.</text>
</comment>
<comment type="function">
    <text evidence="9">Catalyzes the ATP-dependent phosphorylation of N-acetyl-L-glutamate.</text>
</comment>
<keyword evidence="6 9" id="KW-0418">Kinase</keyword>
<dbReference type="Proteomes" id="UP001595478">
    <property type="component" value="Unassembled WGS sequence"/>
</dbReference>
<evidence type="ECO:0000256" key="5">
    <source>
        <dbReference type="ARBA" id="ARBA00022741"/>
    </source>
</evidence>
<dbReference type="GO" id="GO:0003991">
    <property type="term" value="F:acetylglutamate kinase activity"/>
    <property type="evidence" value="ECO:0007669"/>
    <property type="project" value="UniProtKB-EC"/>
</dbReference>
<keyword evidence="3 9" id="KW-0028">Amino-acid biosynthesis</keyword>
<name>A0ABV7FWZ5_9ALTE</name>
<comment type="catalytic activity">
    <reaction evidence="8 9">
        <text>N-acetyl-L-glutamate + ATP = N-acetyl-L-glutamyl 5-phosphate + ADP</text>
        <dbReference type="Rhea" id="RHEA:14629"/>
        <dbReference type="ChEBI" id="CHEBI:30616"/>
        <dbReference type="ChEBI" id="CHEBI:44337"/>
        <dbReference type="ChEBI" id="CHEBI:57936"/>
        <dbReference type="ChEBI" id="CHEBI:456216"/>
        <dbReference type="EC" id="2.7.2.8"/>
    </reaction>
</comment>
<protein>
    <recommendedName>
        <fullName evidence="9">Acetylglutamate kinase</fullName>
        <ecNumber evidence="9">2.7.2.8</ecNumber>
    </recommendedName>
    <alternativeName>
        <fullName evidence="9">N-acetyl-L-glutamate 5-phosphotransferase</fullName>
    </alternativeName>
    <alternativeName>
        <fullName evidence="9">NAG kinase</fullName>
        <shortName evidence="9">NAGK</shortName>
    </alternativeName>
</protein>
<keyword evidence="5 9" id="KW-0547">Nucleotide-binding</keyword>
<evidence type="ECO:0000313" key="12">
    <source>
        <dbReference type="Proteomes" id="UP001595478"/>
    </source>
</evidence>
<comment type="subcellular location">
    <subcellularLocation>
        <location evidence="9">Cytoplasm</location>
    </subcellularLocation>
</comment>
<accession>A0ABV7FWZ5</accession>
<gene>
    <name evidence="9 11" type="primary">argB</name>
    <name evidence="11" type="ORF">ACFOHL_15105</name>
</gene>
<keyword evidence="12" id="KW-1185">Reference proteome</keyword>
<evidence type="ECO:0000313" key="11">
    <source>
        <dbReference type="EMBL" id="MFC3122951.1"/>
    </source>
</evidence>
<dbReference type="Pfam" id="PF00696">
    <property type="entry name" value="AA_kinase"/>
    <property type="match status" value="1"/>
</dbReference>
<dbReference type="InterPro" id="IPR004662">
    <property type="entry name" value="AcgluKinase_fam"/>
</dbReference>
<dbReference type="EMBL" id="JBHRSW010000043">
    <property type="protein sequence ID" value="MFC3122951.1"/>
    <property type="molecule type" value="Genomic_DNA"/>
</dbReference>
<dbReference type="InterPro" id="IPR036393">
    <property type="entry name" value="AceGlu_kinase-like_sf"/>
</dbReference>
<dbReference type="InterPro" id="IPR037528">
    <property type="entry name" value="ArgB"/>
</dbReference>